<name>A0AAJ0HZ55_9PEZI</name>
<sequence length="236" mass="25416">MASTVSSVSPMQASIEAAADNLSFEQGRLLVPPETCLSTLLKQILVQFTNTYALPDSSHALLSQPSSLDRILNSIFDTSCLAFVTEKEFRIEAGLDDHDKVTLFVQAVAGMAMVFERLLRACSSSAAFANSGSGDLTTSLLSRELQLFAESEQRRTMLDRIGATSLLSHCYTKDELVSFVVAMVEDPDRASQQGGSSLLSLNAVGEDLSSDSVAWVSGRSCKNMGLPWGFTIMALN</sequence>
<evidence type="ECO:0000313" key="2">
    <source>
        <dbReference type="Proteomes" id="UP001285908"/>
    </source>
</evidence>
<evidence type="ECO:0000313" key="1">
    <source>
        <dbReference type="EMBL" id="KAK3485369.1"/>
    </source>
</evidence>
<keyword evidence="2" id="KW-1185">Reference proteome</keyword>
<reference evidence="1 2" key="1">
    <citation type="journal article" date="2023" name="Mol. Phylogenet. Evol.">
        <title>Genome-scale phylogeny and comparative genomics of the fungal order Sordariales.</title>
        <authorList>
            <person name="Hensen N."/>
            <person name="Bonometti L."/>
            <person name="Westerberg I."/>
            <person name="Brannstrom I.O."/>
            <person name="Guillou S."/>
            <person name="Cros-Aarteil S."/>
            <person name="Calhoun S."/>
            <person name="Haridas S."/>
            <person name="Kuo A."/>
            <person name="Mondo S."/>
            <person name="Pangilinan J."/>
            <person name="Riley R."/>
            <person name="LaButti K."/>
            <person name="Andreopoulos B."/>
            <person name="Lipzen A."/>
            <person name="Chen C."/>
            <person name="Yan M."/>
            <person name="Daum C."/>
            <person name="Ng V."/>
            <person name="Clum A."/>
            <person name="Steindorff A."/>
            <person name="Ohm R.A."/>
            <person name="Martin F."/>
            <person name="Silar P."/>
            <person name="Natvig D.O."/>
            <person name="Lalanne C."/>
            <person name="Gautier V."/>
            <person name="Ament-Velasquez S.L."/>
            <person name="Kruys A."/>
            <person name="Hutchinson M.I."/>
            <person name="Powell A.J."/>
            <person name="Barry K."/>
            <person name="Miller A.N."/>
            <person name="Grigoriev I.V."/>
            <person name="Debuchy R."/>
            <person name="Gladieux P."/>
            <person name="Hiltunen Thoren M."/>
            <person name="Johannesson H."/>
        </authorList>
    </citation>
    <scope>NUCLEOTIDE SEQUENCE [LARGE SCALE GENOMIC DNA]</scope>
    <source>
        <strain evidence="1 2">FGSC 10403</strain>
    </source>
</reference>
<organism evidence="1 2">
    <name type="scientific">Neurospora hispaniola</name>
    <dbReference type="NCBI Taxonomy" id="588809"/>
    <lineage>
        <taxon>Eukaryota</taxon>
        <taxon>Fungi</taxon>
        <taxon>Dikarya</taxon>
        <taxon>Ascomycota</taxon>
        <taxon>Pezizomycotina</taxon>
        <taxon>Sordariomycetes</taxon>
        <taxon>Sordariomycetidae</taxon>
        <taxon>Sordariales</taxon>
        <taxon>Sordariaceae</taxon>
        <taxon>Neurospora</taxon>
    </lineage>
</organism>
<dbReference type="Proteomes" id="UP001285908">
    <property type="component" value="Unassembled WGS sequence"/>
</dbReference>
<dbReference type="AlphaFoldDB" id="A0AAJ0HZ55"/>
<comment type="caution">
    <text evidence="1">The sequence shown here is derived from an EMBL/GenBank/DDBJ whole genome shotgun (WGS) entry which is preliminary data.</text>
</comment>
<dbReference type="RefSeq" id="XP_062688273.1">
    <property type="nucleotide sequence ID" value="XM_062839300.1"/>
</dbReference>
<protein>
    <submittedName>
        <fullName evidence="1">Uncharacterized protein</fullName>
    </submittedName>
</protein>
<accession>A0AAJ0HZ55</accession>
<dbReference type="EMBL" id="JAULSX010000010">
    <property type="protein sequence ID" value="KAK3485369.1"/>
    <property type="molecule type" value="Genomic_DNA"/>
</dbReference>
<dbReference type="GeneID" id="87876922"/>
<gene>
    <name evidence="1" type="ORF">B0T23DRAFT_408460</name>
</gene>
<proteinExistence type="predicted"/>